<dbReference type="PANTHER" id="PTHR43443">
    <property type="entry name" value="3-HEXULOSE-6-PHOSPHATE ISOMERASE"/>
    <property type="match status" value="1"/>
</dbReference>
<reference evidence="19" key="10">
    <citation type="journal article" name="Plasmid">
        <title>Antimicrobial resistance gene shuffling and a three-element mobilisation system in the monophasic Salmonella typhimurium strain ST1030.</title>
        <authorList>
            <person name="Oliva M."/>
            <person name="Calia C."/>
            <person name="Ferrara M."/>
            <person name="D'Addabbo P."/>
            <person name="Scrascia M."/>
            <person name="Mule G."/>
            <person name="Monno R."/>
            <person name="Pazzani C."/>
        </authorList>
    </citation>
    <scope>NUCLEOTIDE SEQUENCE</scope>
    <source>
        <strain evidence="21">ST1030</strain>
        <plasmid evidence="20">pST1030-1B</plasmid>
        <plasmid evidence="19">pST1030-1C</plasmid>
    </source>
</reference>
<accession>A0A5K1U7W4</accession>
<dbReference type="NCBIfam" id="TIGR03127">
    <property type="entry name" value="RuMP_HxlB"/>
    <property type="match status" value="1"/>
</dbReference>
<feature type="domain" description="SIS" evidence="2">
    <location>
        <begin position="30"/>
        <end position="175"/>
    </location>
</feature>
<evidence type="ECO:0000313" key="5">
    <source>
        <dbReference type="EMBL" id="BCH83642.1"/>
    </source>
</evidence>
<evidence type="ECO:0000313" key="13">
    <source>
        <dbReference type="EMBL" id="ECV5319839.1"/>
    </source>
</evidence>
<protein>
    <submittedName>
        <fullName evidence="3 4">6-phospho-3-hexuloisomerase</fullName>
    </submittedName>
</protein>
<dbReference type="EMBL" id="AAKSLO010000065">
    <property type="protein sequence ID" value="ECV5319839.1"/>
    <property type="molecule type" value="Genomic_DNA"/>
</dbReference>
<evidence type="ECO:0000313" key="21">
    <source>
        <dbReference type="EMBL" id="QQZ46438.1"/>
    </source>
</evidence>
<accession>A0A385JK86</accession>
<evidence type="ECO:0000313" key="12">
    <source>
        <dbReference type="EMBL" id="ECV4394146.1"/>
    </source>
</evidence>
<dbReference type="PROSITE" id="PS51464">
    <property type="entry name" value="SIS"/>
    <property type="match status" value="1"/>
</dbReference>
<dbReference type="EMBL" id="AAHFII010000065">
    <property type="protein sequence ID" value="EBV4697468.1"/>
    <property type="molecule type" value="Genomic_DNA"/>
</dbReference>
<dbReference type="EMBL" id="MH257754">
    <property type="protein sequence ID" value="AXY98481.1"/>
    <property type="molecule type" value="Genomic_DNA"/>
</dbReference>
<evidence type="ECO:0000313" key="6">
    <source>
        <dbReference type="EMBL" id="EBV4697468.1"/>
    </source>
</evidence>
<evidence type="ECO:0000313" key="4">
    <source>
        <dbReference type="EMBL" id="AXY98481.1"/>
    </source>
</evidence>
<dbReference type="EMBL" id="AAKMBA010000107">
    <property type="protein sequence ID" value="ECT2116390.1"/>
    <property type="molecule type" value="Genomic_DNA"/>
</dbReference>
<dbReference type="EMBL" id="DAAHNT010000075">
    <property type="protein sequence ID" value="HAB6749102.1"/>
    <property type="molecule type" value="Genomic_DNA"/>
</dbReference>
<evidence type="ECO:0000313" key="14">
    <source>
        <dbReference type="EMBL" id="HAB6749102.1"/>
    </source>
</evidence>
<dbReference type="GO" id="GO:0016853">
    <property type="term" value="F:isomerase activity"/>
    <property type="evidence" value="ECO:0007669"/>
    <property type="project" value="UniProtKB-KW"/>
</dbReference>
<dbReference type="GO" id="GO:0097367">
    <property type="term" value="F:carbohydrate derivative binding"/>
    <property type="evidence" value="ECO:0007669"/>
    <property type="project" value="InterPro"/>
</dbReference>
<reference evidence="3 22" key="1">
    <citation type="journal article" date="2015" name="Genome Announc.">
        <title>Complete Genome Sequencing of a Multidrug-Resistant and Human-Invasive Salmonella enterica Serovar Typhimurium Strain of the Emerging Sequence Type 213 Genotype.</title>
        <authorList>
            <person name="Calva E."/>
            <person name="Silva C."/>
            <person name="Zaidi M.B."/>
            <person name="Sanchez-Flores A."/>
            <person name="Estrada K."/>
            <person name="Silva G.G."/>
            <person name="Soto-Jimenez L.M."/>
            <person name="Wiesner M."/>
            <person name="Fernandez-Mora M."/>
            <person name="Edwards R.A."/>
            <person name="Vinuesa P."/>
        </authorList>
    </citation>
    <scope>NUCLEOTIDE SEQUENCE [LARGE SCALE GENOMIC DNA]</scope>
    <source>
        <strain evidence="3 22">YU39</strain>
    </source>
</reference>
<dbReference type="EMBL" id="MT507882">
    <property type="protein sequence ID" value="QQZ46438.1"/>
    <property type="molecule type" value="Genomic_DNA"/>
</dbReference>
<dbReference type="InterPro" id="IPR001347">
    <property type="entry name" value="SIS_dom"/>
</dbReference>
<dbReference type="SUPFAM" id="SSF53697">
    <property type="entry name" value="SIS domain"/>
    <property type="match status" value="1"/>
</dbReference>
<evidence type="ECO:0000259" key="2">
    <source>
        <dbReference type="PROSITE" id="PS51464"/>
    </source>
</evidence>
<dbReference type="Pfam" id="PF01380">
    <property type="entry name" value="SIS"/>
    <property type="match status" value="1"/>
</dbReference>
<evidence type="ECO:0000313" key="9">
    <source>
        <dbReference type="EMBL" id="ECT0342234.1"/>
    </source>
</evidence>
<evidence type="ECO:0000313" key="11">
    <source>
        <dbReference type="EMBL" id="ECT2646811.1"/>
    </source>
</evidence>
<evidence type="ECO:0000313" key="15">
    <source>
        <dbReference type="EMBL" id="HAC6366583.1"/>
    </source>
</evidence>
<evidence type="ECO:0000313" key="17">
    <source>
        <dbReference type="EMBL" id="HAC6978442.1"/>
    </source>
</evidence>
<dbReference type="Proteomes" id="UP000885258">
    <property type="component" value="Unassembled WGS sequence"/>
</dbReference>
<geneLocation type="plasmid" evidence="19">
    <name>pST1030-1C</name>
</geneLocation>
<dbReference type="Gene3D" id="3.40.50.10490">
    <property type="entry name" value="Glucose-6-phosphate isomerase like protein, domain 1"/>
    <property type="match status" value="1"/>
</dbReference>
<reference evidence="10" key="7">
    <citation type="submission" date="2018-08" db="EMBL/GenBank/DDBJ databases">
        <authorList>
            <consortium name="GenomeTrakr network: Whole genome sequencing for foodborne pathogen traceback"/>
        </authorList>
    </citation>
    <scope>NUCLEOTIDE SEQUENCE</scope>
    <source>
        <strain evidence="9">FSIS11810738</strain>
        <strain evidence="10">FSIS11812453</strain>
    </source>
</reference>
<evidence type="ECO:0000313" key="16">
    <source>
        <dbReference type="EMBL" id="HAC6637385.1"/>
    </source>
</evidence>
<evidence type="ECO:0000313" key="20">
    <source>
        <dbReference type="EMBL" id="QQZ46284.1"/>
    </source>
</evidence>
<keyword evidence="3" id="KW-0413">Isomerase</keyword>
<dbReference type="EMBL" id="AAKLMQ010000046">
    <property type="protein sequence ID" value="ECT0342234.1"/>
    <property type="molecule type" value="Genomic_DNA"/>
</dbReference>
<dbReference type="InterPro" id="IPR046348">
    <property type="entry name" value="SIS_dom_sf"/>
</dbReference>
<reference evidence="7" key="8">
    <citation type="submission" date="2018-09" db="EMBL/GenBank/DDBJ databases">
        <authorList>
            <person name="Ashton P.M."/>
            <person name="Dallman T."/>
            <person name="Nair S."/>
            <person name="De Pinna E."/>
            <person name="Peters T."/>
            <person name="Grant K."/>
        </authorList>
    </citation>
    <scope>NUCLEOTIDE SEQUENCE</scope>
    <source>
        <strain evidence="18">29290</strain>
        <strain evidence="6">461175</strain>
        <strain evidence="8">511645</strain>
        <strain evidence="7">588460</strain>
    </source>
</reference>
<evidence type="ECO:0000313" key="3">
    <source>
        <dbReference type="EMBL" id="AKH08397.1"/>
    </source>
</evidence>
<sequence>MMETQSVAGVACSDLNQAMSRIDGAALARLEQAIADAKAVFVFGAGRSLLMLKAFAMRLMHIGLKVHVVGDVVTPALQKGDLLLLASASGETASLVNVATKAKQLGDTVALLTIFPESTLGKLAGVAVRIPAYSDKLPDGPENVKGILPGGSLFEEAVMVLGDAMIVNLAQSTGYRLTKGFALHANLE</sequence>
<dbReference type="EMBL" id="AP023291">
    <property type="protein sequence ID" value="BCH83642.1"/>
    <property type="molecule type" value="Genomic_DNA"/>
</dbReference>
<evidence type="ECO:0000313" key="10">
    <source>
        <dbReference type="EMBL" id="ECT2116390.1"/>
    </source>
</evidence>
<dbReference type="Proteomes" id="UP000034636">
    <property type="component" value="Chromosome"/>
</dbReference>
<comment type="similarity">
    <text evidence="1">Belongs to the SIS family. PHI subfamily.</text>
</comment>
<dbReference type="EMBL" id="AAKMFH010000090">
    <property type="protein sequence ID" value="ECT2646811.1"/>
    <property type="molecule type" value="Genomic_DNA"/>
</dbReference>
<geneLocation type="plasmid" evidence="20">
    <name>pST1030-1B</name>
</geneLocation>
<reference evidence="13" key="6">
    <citation type="submission" date="2018-07" db="EMBL/GenBank/DDBJ databases">
        <authorList>
            <consortium name="NARMS: The National Antimicrobial Resistance Monitoring System"/>
        </authorList>
    </citation>
    <scope>NUCLEOTIDE SEQUENCE</scope>
    <source>
        <strain evidence="13">FSIS11811627</strain>
        <strain evidence="11">FSIS11812714</strain>
    </source>
</reference>
<dbReference type="EMBL" id="DAAMKP010000007">
    <property type="protein sequence ID" value="HAC6978442.1"/>
    <property type="molecule type" value="Genomic_DNA"/>
</dbReference>
<dbReference type="EMBL" id="MT507879">
    <property type="protein sequence ID" value="QQZ46116.1"/>
    <property type="molecule type" value="Genomic_DNA"/>
</dbReference>
<dbReference type="EMBL" id="DAAMGZ010000025">
    <property type="protein sequence ID" value="HAC6637385.1"/>
    <property type="molecule type" value="Genomic_DNA"/>
</dbReference>
<reference evidence="12" key="4">
    <citation type="submission" date="2018-05" db="EMBL/GenBank/DDBJ databases">
        <authorList>
            <consortium name="PulseNet: The National Subtyping Network for Foodborne Disease Surveillance"/>
            <person name="Tarr C.L."/>
            <person name="Trees E."/>
            <person name="Katz L.S."/>
            <person name="Carleton-Romer H.A."/>
            <person name="Stroika S."/>
            <person name="Kucerova Z."/>
            <person name="Roache K.F."/>
            <person name="Sabol A.L."/>
            <person name="Besser J."/>
            <person name="Gerner-Smidt P."/>
        </authorList>
    </citation>
    <scope>NUCLEOTIDE SEQUENCE</scope>
    <source>
        <strain evidence="12">PNUSAS041296</strain>
    </source>
</reference>
<dbReference type="EMBL" id="MT507880">
    <property type="protein sequence ID" value="QQZ46284.1"/>
    <property type="molecule type" value="Genomic_DNA"/>
</dbReference>
<evidence type="ECO:0000313" key="18">
    <source>
        <dbReference type="EMBL" id="MIT51817.1"/>
    </source>
</evidence>
<reference evidence="14" key="2">
    <citation type="journal article" date="2018" name="Genome Biol.">
        <title>SKESA: strategic k-mer extension for scrupulous assemblies.</title>
        <authorList>
            <person name="Souvorov A."/>
            <person name="Agarwala R."/>
            <person name="Lipman D.J."/>
        </authorList>
    </citation>
    <scope>NUCLEOTIDE SEQUENCE</scope>
    <source>
        <strain evidence="16">1730</strain>
        <strain evidence="15">2011-60-200-1</strain>
        <strain evidence="14">Salmonella enterica</strain>
    </source>
</reference>
<dbReference type="EMBL" id="CP011428">
    <property type="protein sequence ID" value="AKH08397.1"/>
    <property type="molecule type" value="Genomic_DNA"/>
</dbReference>
<dbReference type="AlphaFoldDB" id="A0A0F7J987"/>
<evidence type="ECO:0000313" key="22">
    <source>
        <dbReference type="Proteomes" id="UP000034636"/>
    </source>
</evidence>
<dbReference type="EMBL" id="RSUA01000068">
    <property type="protein sequence ID" value="MIT51817.1"/>
    <property type="molecule type" value="Genomic_DNA"/>
</dbReference>
<dbReference type="EMBL" id="AAKRWO010000084">
    <property type="protein sequence ID" value="ECV4394146.1"/>
    <property type="molecule type" value="Genomic_DNA"/>
</dbReference>
<evidence type="ECO:0000313" key="8">
    <source>
        <dbReference type="EMBL" id="EBZ0488404.1"/>
    </source>
</evidence>
<organism evidence="3 22">
    <name type="scientific">Salmonella typhimurium</name>
    <dbReference type="NCBI Taxonomy" id="90371"/>
    <lineage>
        <taxon>Bacteria</taxon>
        <taxon>Pseudomonadati</taxon>
        <taxon>Pseudomonadota</taxon>
        <taxon>Gammaproteobacteria</taxon>
        <taxon>Enterobacterales</taxon>
        <taxon>Enterobacteriaceae</taxon>
        <taxon>Salmonella</taxon>
    </lineage>
</organism>
<dbReference type="EMBL" id="AAHPWO010000034">
    <property type="protein sequence ID" value="EBZ0488404.1"/>
    <property type="molecule type" value="Genomic_DNA"/>
</dbReference>
<dbReference type="GO" id="GO:1901135">
    <property type="term" value="P:carbohydrate derivative metabolic process"/>
    <property type="evidence" value="ECO:0007669"/>
    <property type="project" value="InterPro"/>
</dbReference>
<dbReference type="PANTHER" id="PTHR43443:SF1">
    <property type="entry name" value="3-HEXULOSE-6-PHOSPHATE ISOMERASE"/>
    <property type="match status" value="1"/>
</dbReference>
<keyword evidence="19" id="KW-0614">Plasmid</keyword>
<reference evidence="4" key="3">
    <citation type="journal article" date="2018" name="Plasmid">
        <title>IS26 mediated antimicrobial resistance gene shuffling from the chromosome to a mosaic conjugative FII plasmid.</title>
        <authorList>
            <person name="Oliva M."/>
            <person name="Monno R."/>
            <person name="Addabbo P."/>
            <person name="Pesole G."/>
            <person name="Scrascia M."/>
            <person name="Calia C."/>
            <person name="Dionisi A.M."/>
            <person name="Chiara M."/>
            <person name="Horner D.S."/>
            <person name="Manzari C."/>
            <person name="Pazzani C."/>
        </authorList>
    </citation>
    <scope>NUCLEOTIDE SEQUENCE</scope>
    <source>
        <strain evidence="4">1007</strain>
    </source>
</reference>
<dbReference type="EMBL" id="DAAMEY010000021">
    <property type="protein sequence ID" value="HAC6366583.1"/>
    <property type="molecule type" value="Genomic_DNA"/>
</dbReference>
<gene>
    <name evidence="3" type="primary">hxlB</name>
    <name evidence="19" type="synonym">STM2756</name>
    <name evidence="18" type="ORF">AU613_23525</name>
    <name evidence="19" type="ORF">CEFCCLJE_00022</name>
    <name evidence="7" type="ORF">D5823_20260</name>
    <name evidence="8" type="ORF">D6422_21430</name>
    <name evidence="12" type="ORF">DMI89_25035</name>
    <name evidence="6" type="ORF">DO533_22230</name>
    <name evidence="9" type="ORF">DPR71_24520</name>
    <name evidence="13" type="ORF">DWU22_24940</name>
    <name evidence="11" type="ORF">DY580_24190</name>
    <name evidence="10" type="ORF">DYM27_23905</name>
    <name evidence="15" type="ORF">G0B08_18545</name>
    <name evidence="16" type="ORF">G0C03_20310</name>
    <name evidence="17" type="ORF">G0E15_09160</name>
    <name evidence="14" type="ORF">GYJ04_25065</name>
    <name evidence="4" type="ORF">MH257754_0025</name>
    <name evidence="3" type="ORF">SE14_02934</name>
    <name evidence="5" type="ORF">SEL4126_11110</name>
</gene>
<dbReference type="InterPro" id="IPR017552">
    <property type="entry name" value="PHI/rmpB"/>
</dbReference>
<dbReference type="CDD" id="cd05005">
    <property type="entry name" value="SIS_PHI"/>
    <property type="match status" value="1"/>
</dbReference>
<evidence type="ECO:0000313" key="7">
    <source>
        <dbReference type="EMBL" id="EBY6860709.1"/>
    </source>
</evidence>
<evidence type="ECO:0000256" key="1">
    <source>
        <dbReference type="ARBA" id="ARBA00009235"/>
    </source>
</evidence>
<dbReference type="PATRIC" id="fig|59201.158.peg.2980"/>
<name>A0A0F7J987_SALTM</name>
<evidence type="ECO:0000313" key="19">
    <source>
        <dbReference type="EMBL" id="QQZ46116.1"/>
    </source>
</evidence>
<reference evidence="14" key="5">
    <citation type="submission" date="2018-07" db="EMBL/GenBank/DDBJ databases">
        <authorList>
            <consortium name="NCBI Pathogen Detection Project"/>
        </authorList>
    </citation>
    <scope>NUCLEOTIDE SEQUENCE</scope>
    <source>
        <strain evidence="16">1730</strain>
        <strain evidence="15">2011-60-200-1</strain>
        <strain evidence="14">Salmonella enterica</strain>
    </source>
</reference>
<proteinExistence type="inferred from homology"/>
<dbReference type="EMBL" id="AAHOSV010000029">
    <property type="protein sequence ID" value="EBY6860709.1"/>
    <property type="molecule type" value="Genomic_DNA"/>
</dbReference>
<accession>A0A0F7J987</accession>
<reference evidence="5" key="9">
    <citation type="submission" date="2020-07" db="EMBL/GenBank/DDBJ databases">
        <title>complete genome sequences of Salmonella enterica subsp. enterica serovar Typhimurium str. L-4126.</title>
        <authorList>
            <person name="Sekizuka T."/>
            <person name="Arai N."/>
            <person name="Akiba M."/>
            <person name="Kuroda M."/>
        </authorList>
    </citation>
    <scope>NUCLEOTIDE SEQUENCE</scope>
    <source>
        <strain evidence="5">L-4126</strain>
    </source>
</reference>